<dbReference type="eggNOG" id="COG3637">
    <property type="taxonomic scope" value="Bacteria"/>
</dbReference>
<proteinExistence type="inferred from homology"/>
<accession>E3I2A8</accession>
<dbReference type="SUPFAM" id="SSF56925">
    <property type="entry name" value="OMPA-like"/>
    <property type="match status" value="1"/>
</dbReference>
<dbReference type="Proteomes" id="UP000001399">
    <property type="component" value="Chromosome"/>
</dbReference>
<keyword evidence="4" id="KW-0998">Cell outer membrane</keyword>
<dbReference type="InterPro" id="IPR011250">
    <property type="entry name" value="OMP/PagP_B-barrel"/>
</dbReference>
<protein>
    <submittedName>
        <fullName evidence="8">Porin</fullName>
    </submittedName>
</protein>
<evidence type="ECO:0000256" key="1">
    <source>
        <dbReference type="ARBA" id="ARBA00004442"/>
    </source>
</evidence>
<evidence type="ECO:0000256" key="3">
    <source>
        <dbReference type="ARBA" id="ARBA00023136"/>
    </source>
</evidence>
<feature type="signal peptide" evidence="6">
    <location>
        <begin position="1"/>
        <end position="19"/>
    </location>
</feature>
<evidence type="ECO:0000256" key="5">
    <source>
        <dbReference type="ARBA" id="ARBA00038306"/>
    </source>
</evidence>
<comment type="subcellular location">
    <subcellularLocation>
        <location evidence="1">Cell outer membrane</location>
    </subcellularLocation>
</comment>
<dbReference type="AlphaFoldDB" id="E3I2A8"/>
<dbReference type="KEGG" id="rva:Rvan_3309"/>
<reference evidence="9" key="1">
    <citation type="journal article" date="2011" name="J. Bacteriol.">
        <title>Genome sequences of eight morphologically diverse alphaproteobacteria.</title>
        <authorList>
            <consortium name="US DOE Joint Genome Institute"/>
            <person name="Brown P.J."/>
            <person name="Kysela D.T."/>
            <person name="Buechlein A."/>
            <person name="Hemmerich C."/>
            <person name="Brun Y.V."/>
        </authorList>
    </citation>
    <scope>NUCLEOTIDE SEQUENCE [LARGE SCALE GENOMIC DNA]</scope>
    <source>
        <strain evidence="9">ATCC 17100 / ATH 3.1.1 / DSM 162 / LMG 4299</strain>
    </source>
</reference>
<feature type="domain" description="Outer membrane protein beta-barrel" evidence="7">
    <location>
        <begin position="43"/>
        <end position="194"/>
    </location>
</feature>
<evidence type="ECO:0000256" key="4">
    <source>
        <dbReference type="ARBA" id="ARBA00023237"/>
    </source>
</evidence>
<evidence type="ECO:0000259" key="7">
    <source>
        <dbReference type="Pfam" id="PF13505"/>
    </source>
</evidence>
<dbReference type="Pfam" id="PF13505">
    <property type="entry name" value="OMP_b-brl"/>
    <property type="match status" value="1"/>
</dbReference>
<dbReference type="PANTHER" id="PTHR34001:SF3">
    <property type="entry name" value="BLL7405 PROTEIN"/>
    <property type="match status" value="1"/>
</dbReference>
<evidence type="ECO:0000256" key="2">
    <source>
        <dbReference type="ARBA" id="ARBA00022729"/>
    </source>
</evidence>
<dbReference type="InterPro" id="IPR027385">
    <property type="entry name" value="Beta-barrel_OMP"/>
</dbReference>
<dbReference type="GO" id="GO:0009279">
    <property type="term" value="C:cell outer membrane"/>
    <property type="evidence" value="ECO:0007669"/>
    <property type="project" value="UniProtKB-SubCell"/>
</dbReference>
<dbReference type="OrthoDB" id="7946393at2"/>
<dbReference type="PANTHER" id="PTHR34001">
    <property type="entry name" value="BLL7405 PROTEIN"/>
    <property type="match status" value="1"/>
</dbReference>
<comment type="similarity">
    <text evidence="5">Belongs to the Omp25/RopB family.</text>
</comment>
<keyword evidence="2 6" id="KW-0732">Signal</keyword>
<dbReference type="InterPro" id="IPR051692">
    <property type="entry name" value="OMP-like"/>
</dbReference>
<sequence>MKLLSGIAGLTLASVVAIASANSADLYRGQAGGYKDGPIVAPVATWTGFYAGLNVGYGWNDDADADGIIGGGQIGYNWQGAFGTSPLVLGVETDIQGSDIKNDNDDKLNYFGTVRGRLGYALGNSLVYATGGFAYGEFDGADKTSTGYTVGGGVEHKFTPNLSVKAEYLYTDLGDNDSDNADFNTVRVGLNYHFGATGYEPLK</sequence>
<evidence type="ECO:0000313" key="8">
    <source>
        <dbReference type="EMBL" id="ADP72495.1"/>
    </source>
</evidence>
<gene>
    <name evidence="8" type="ordered locus">Rvan_3309</name>
</gene>
<keyword evidence="9" id="KW-1185">Reference proteome</keyword>
<name>E3I2A8_RHOVT</name>
<evidence type="ECO:0000256" key="6">
    <source>
        <dbReference type="SAM" id="SignalP"/>
    </source>
</evidence>
<dbReference type="EMBL" id="CP002292">
    <property type="protein sequence ID" value="ADP72495.1"/>
    <property type="molecule type" value="Genomic_DNA"/>
</dbReference>
<evidence type="ECO:0000313" key="9">
    <source>
        <dbReference type="Proteomes" id="UP000001399"/>
    </source>
</evidence>
<dbReference type="STRING" id="648757.Rvan_3309"/>
<keyword evidence="3" id="KW-0472">Membrane</keyword>
<dbReference type="HOGENOM" id="CLU_037100_0_1_5"/>
<dbReference type="Gene3D" id="2.40.160.20">
    <property type="match status" value="1"/>
</dbReference>
<feature type="chain" id="PRO_5003172136" evidence="6">
    <location>
        <begin position="20"/>
        <end position="203"/>
    </location>
</feature>
<organism evidence="8 9">
    <name type="scientific">Rhodomicrobium vannielii (strain ATCC 17100 / DSM 162 / LMG 4299 / NCIMB 10020 / ATH 3.1.1)</name>
    <dbReference type="NCBI Taxonomy" id="648757"/>
    <lineage>
        <taxon>Bacteria</taxon>
        <taxon>Pseudomonadati</taxon>
        <taxon>Pseudomonadota</taxon>
        <taxon>Alphaproteobacteria</taxon>
        <taxon>Hyphomicrobiales</taxon>
        <taxon>Hyphomicrobiaceae</taxon>
        <taxon>Rhodomicrobium</taxon>
    </lineage>
</organism>
<dbReference type="RefSeq" id="WP_013420853.1">
    <property type="nucleotide sequence ID" value="NC_014664.1"/>
</dbReference>